<dbReference type="Proteomes" id="UP001144110">
    <property type="component" value="Unassembled WGS sequence"/>
</dbReference>
<organism evidence="1 2">
    <name type="scientific">Candidatus Thermodesulfobacterium syntrophicum</name>
    <dbReference type="NCBI Taxonomy" id="3060442"/>
    <lineage>
        <taxon>Bacteria</taxon>
        <taxon>Pseudomonadati</taxon>
        <taxon>Thermodesulfobacteriota</taxon>
        <taxon>Thermodesulfobacteria</taxon>
        <taxon>Thermodesulfobacteriales</taxon>
        <taxon>Thermodesulfobacteriaceae</taxon>
        <taxon>Thermodesulfobacterium</taxon>
    </lineage>
</organism>
<proteinExistence type="predicted"/>
<reference evidence="1" key="1">
    <citation type="submission" date="2022-11" db="EMBL/GenBank/DDBJ databases">
        <title>Candidatus Alkanophaga archaea from heated hydrothermal vent sediment oxidize petroleum alkanes.</title>
        <authorList>
            <person name="Zehnle H."/>
            <person name="Laso-Perez R."/>
            <person name="Lipp J."/>
            <person name="Teske A."/>
            <person name="Wegener G."/>
        </authorList>
    </citation>
    <scope>NUCLEOTIDE SEQUENCE</scope>
    <source>
        <strain evidence="1">MCA70</strain>
    </source>
</reference>
<dbReference type="AlphaFoldDB" id="A0AAE3P109"/>
<protein>
    <recommendedName>
        <fullName evidence="3">STAS domain-containing protein</fullName>
    </recommendedName>
</protein>
<dbReference type="EMBL" id="JAPHEG010000005">
    <property type="protein sequence ID" value="MDF2953962.1"/>
    <property type="molecule type" value="Genomic_DNA"/>
</dbReference>
<sequence>MQQNNSLEELIRLVDKNFEINISLTMKNNEVIVSGDVVSISDYWLIKEKVINLVEKGNKEIIIIFNDAEVLSSSIIGFFLKLVLKDKINLKVKVRNSQLYSFMETLGLIKTLQVEKI</sequence>
<comment type="caution">
    <text evidence="1">The sequence shown here is derived from an EMBL/GenBank/DDBJ whole genome shotgun (WGS) entry which is preliminary data.</text>
</comment>
<evidence type="ECO:0000313" key="1">
    <source>
        <dbReference type="EMBL" id="MDF2953962.1"/>
    </source>
</evidence>
<gene>
    <name evidence="1" type="ORF">OD816_001207</name>
</gene>
<accession>A0AAE3P109</accession>
<evidence type="ECO:0008006" key="3">
    <source>
        <dbReference type="Google" id="ProtNLM"/>
    </source>
</evidence>
<evidence type="ECO:0000313" key="2">
    <source>
        <dbReference type="Proteomes" id="UP001144110"/>
    </source>
</evidence>
<name>A0AAE3P109_9BACT</name>